<accession>A0ABV5MY07</accession>
<evidence type="ECO:0000259" key="2">
    <source>
        <dbReference type="Pfam" id="PF01575"/>
    </source>
</evidence>
<dbReference type="SUPFAM" id="SSF54637">
    <property type="entry name" value="Thioesterase/thiol ester dehydrase-isomerase"/>
    <property type="match status" value="1"/>
</dbReference>
<dbReference type="PANTHER" id="PTHR43841:SF3">
    <property type="entry name" value="(3R)-HYDROXYACYL-ACP DEHYDRATASE SUBUNIT HADB"/>
    <property type="match status" value="1"/>
</dbReference>
<dbReference type="EMBL" id="JBHMCY010000012">
    <property type="protein sequence ID" value="MFB9462831.1"/>
    <property type="molecule type" value="Genomic_DNA"/>
</dbReference>
<dbReference type="Pfam" id="PF01575">
    <property type="entry name" value="MaoC_dehydratas"/>
    <property type="match status" value="1"/>
</dbReference>
<dbReference type="PANTHER" id="PTHR43841">
    <property type="entry name" value="3-HYDROXYACYL-THIOESTER DEHYDRATASE HTDX-RELATED"/>
    <property type="match status" value="1"/>
</dbReference>
<organism evidence="3 4">
    <name type="scientific">Streptomyces cinereospinus</name>
    <dbReference type="NCBI Taxonomy" id="285561"/>
    <lineage>
        <taxon>Bacteria</taxon>
        <taxon>Bacillati</taxon>
        <taxon>Actinomycetota</taxon>
        <taxon>Actinomycetes</taxon>
        <taxon>Kitasatosporales</taxon>
        <taxon>Streptomycetaceae</taxon>
        <taxon>Streptomyces</taxon>
    </lineage>
</organism>
<evidence type="ECO:0000313" key="4">
    <source>
        <dbReference type="Proteomes" id="UP001589709"/>
    </source>
</evidence>
<dbReference type="Proteomes" id="UP001589709">
    <property type="component" value="Unassembled WGS sequence"/>
</dbReference>
<evidence type="ECO:0000313" key="3">
    <source>
        <dbReference type="EMBL" id="MFB9462831.1"/>
    </source>
</evidence>
<sequence length="157" mass="16392">MSTSVDTSTLPAVVGTELPPLEAPAISRTTLALFAGASGDHNPIHIDADVARSAGLDDVFAHGMLSMAYLGRLLTGWVPQECVRSLRVRFLAVTPVHARPVCRAQVTAVEHVADERHLTLAVTVALSDGTTTLAGEAVVALAAGDPSKTAHEGRENH</sequence>
<feature type="domain" description="MaoC-like" evidence="2">
    <location>
        <begin position="25"/>
        <end position="122"/>
    </location>
</feature>
<reference evidence="3 4" key="1">
    <citation type="submission" date="2024-09" db="EMBL/GenBank/DDBJ databases">
        <authorList>
            <person name="Sun Q."/>
            <person name="Mori K."/>
        </authorList>
    </citation>
    <scope>NUCLEOTIDE SEQUENCE [LARGE SCALE GENOMIC DNA]</scope>
    <source>
        <strain evidence="3 4">JCM 6917</strain>
    </source>
</reference>
<name>A0ABV5MY07_9ACTN</name>
<comment type="caution">
    <text evidence="3">The sequence shown here is derived from an EMBL/GenBank/DDBJ whole genome shotgun (WGS) entry which is preliminary data.</text>
</comment>
<keyword evidence="4" id="KW-1185">Reference proteome</keyword>
<dbReference type="Gene3D" id="3.10.129.10">
    <property type="entry name" value="Hotdog Thioesterase"/>
    <property type="match status" value="1"/>
</dbReference>
<comment type="similarity">
    <text evidence="1">Belongs to the enoyl-CoA hydratase/isomerase family.</text>
</comment>
<proteinExistence type="inferred from homology"/>
<dbReference type="RefSeq" id="WP_381344293.1">
    <property type="nucleotide sequence ID" value="NZ_JBHMCY010000012.1"/>
</dbReference>
<dbReference type="InterPro" id="IPR002539">
    <property type="entry name" value="MaoC-like_dom"/>
</dbReference>
<gene>
    <name evidence="3" type="ORF">ACFF45_08955</name>
</gene>
<dbReference type="InterPro" id="IPR029069">
    <property type="entry name" value="HotDog_dom_sf"/>
</dbReference>
<protein>
    <submittedName>
        <fullName evidence="3">MaoC/PaaZ C-terminal domain-containing protein</fullName>
    </submittedName>
</protein>
<evidence type="ECO:0000256" key="1">
    <source>
        <dbReference type="ARBA" id="ARBA00005254"/>
    </source>
</evidence>